<dbReference type="EC" id="1.14.11.13" evidence="7"/>
<reference evidence="10" key="1">
    <citation type="submission" date="2023-03" db="EMBL/GenBank/DDBJ databases">
        <authorList>
            <person name="Julca I."/>
        </authorList>
    </citation>
    <scope>NUCLEOTIDE SEQUENCE</scope>
</reference>
<dbReference type="GO" id="GO:0009805">
    <property type="term" value="P:coumarin biosynthetic process"/>
    <property type="evidence" value="ECO:0007669"/>
    <property type="project" value="UniProtKB-ARBA"/>
</dbReference>
<dbReference type="GO" id="GO:0045543">
    <property type="term" value="F:gibberellin 2-beta-dioxygenase activity"/>
    <property type="evidence" value="ECO:0007669"/>
    <property type="project" value="UniProtKB-EC"/>
</dbReference>
<dbReference type="GO" id="GO:0046872">
    <property type="term" value="F:metal ion binding"/>
    <property type="evidence" value="ECO:0007669"/>
    <property type="project" value="UniProtKB-KW"/>
</dbReference>
<dbReference type="EMBL" id="OX459118">
    <property type="protein sequence ID" value="CAI9087751.1"/>
    <property type="molecule type" value="Genomic_DNA"/>
</dbReference>
<dbReference type="FunFam" id="2.60.120.330:FF:000021">
    <property type="entry name" value="Gibberellin 2-beta-dioxygenase 8"/>
    <property type="match status" value="1"/>
</dbReference>
<evidence type="ECO:0000256" key="4">
    <source>
        <dbReference type="ARBA" id="ARBA00023004"/>
    </source>
</evidence>
<keyword evidence="4 8" id="KW-0408">Iron</keyword>
<dbReference type="Proteomes" id="UP001161247">
    <property type="component" value="Chromosome 1"/>
</dbReference>
<dbReference type="InterPro" id="IPR050231">
    <property type="entry name" value="Iron_ascorbate_oxido_reductase"/>
</dbReference>
<comment type="similarity">
    <text evidence="6">Belongs to the iron/ascorbate-dependent oxidoreductase family. GA2OX subfamily.</text>
</comment>
<keyword evidence="2" id="KW-0223">Dioxygenase</keyword>
<evidence type="ECO:0000256" key="8">
    <source>
        <dbReference type="RuleBase" id="RU003682"/>
    </source>
</evidence>
<protein>
    <recommendedName>
        <fullName evidence="7">gibberellin 2beta-dioxygenase</fullName>
        <ecNumber evidence="7">1.14.11.13</ecNumber>
    </recommendedName>
</protein>
<evidence type="ECO:0000256" key="6">
    <source>
        <dbReference type="ARBA" id="ARBA00061282"/>
    </source>
</evidence>
<dbReference type="Pfam" id="PF14226">
    <property type="entry name" value="DIOX_N"/>
    <property type="match status" value="1"/>
</dbReference>
<evidence type="ECO:0000313" key="11">
    <source>
        <dbReference type="Proteomes" id="UP001161247"/>
    </source>
</evidence>
<dbReference type="InterPro" id="IPR044861">
    <property type="entry name" value="IPNS-like_FE2OG_OXY"/>
</dbReference>
<organism evidence="10 11">
    <name type="scientific">Oldenlandia corymbosa var. corymbosa</name>
    <dbReference type="NCBI Taxonomy" id="529605"/>
    <lineage>
        <taxon>Eukaryota</taxon>
        <taxon>Viridiplantae</taxon>
        <taxon>Streptophyta</taxon>
        <taxon>Embryophyta</taxon>
        <taxon>Tracheophyta</taxon>
        <taxon>Spermatophyta</taxon>
        <taxon>Magnoliopsida</taxon>
        <taxon>eudicotyledons</taxon>
        <taxon>Gunneridae</taxon>
        <taxon>Pentapetalae</taxon>
        <taxon>asterids</taxon>
        <taxon>lamiids</taxon>
        <taxon>Gentianales</taxon>
        <taxon>Rubiaceae</taxon>
        <taxon>Rubioideae</taxon>
        <taxon>Spermacoceae</taxon>
        <taxon>Hedyotis-Oldenlandia complex</taxon>
        <taxon>Oldenlandia</taxon>
    </lineage>
</organism>
<dbReference type="GO" id="GO:0002238">
    <property type="term" value="P:response to molecule of fungal origin"/>
    <property type="evidence" value="ECO:0007669"/>
    <property type="project" value="UniProtKB-ARBA"/>
</dbReference>
<evidence type="ECO:0000256" key="5">
    <source>
        <dbReference type="ARBA" id="ARBA00052204"/>
    </source>
</evidence>
<gene>
    <name evidence="10" type="ORF">OLC1_LOCUS496</name>
</gene>
<proteinExistence type="inferred from homology"/>
<keyword evidence="11" id="KW-1185">Reference proteome</keyword>
<dbReference type="InterPro" id="IPR005123">
    <property type="entry name" value="Oxoglu/Fe-dep_dioxygenase_dom"/>
</dbReference>
<evidence type="ECO:0000313" key="10">
    <source>
        <dbReference type="EMBL" id="CAI9087751.1"/>
    </source>
</evidence>
<evidence type="ECO:0000256" key="7">
    <source>
        <dbReference type="ARBA" id="ARBA00066708"/>
    </source>
</evidence>
<evidence type="ECO:0000256" key="1">
    <source>
        <dbReference type="ARBA" id="ARBA00022723"/>
    </source>
</evidence>
<name>A0AAV1BWP3_OLDCO</name>
<dbReference type="InterPro" id="IPR027443">
    <property type="entry name" value="IPNS-like_sf"/>
</dbReference>
<evidence type="ECO:0000256" key="2">
    <source>
        <dbReference type="ARBA" id="ARBA00022964"/>
    </source>
</evidence>
<dbReference type="GO" id="GO:0009685">
    <property type="term" value="P:gibberellin metabolic process"/>
    <property type="evidence" value="ECO:0007669"/>
    <property type="project" value="UniProtKB-ARBA"/>
</dbReference>
<dbReference type="Gene3D" id="2.60.120.330">
    <property type="entry name" value="B-lactam Antibiotic, Isopenicillin N Synthase, Chain"/>
    <property type="match status" value="1"/>
</dbReference>
<comment type="catalytic activity">
    <reaction evidence="5">
        <text>gibberellin A1 + 2-oxoglutarate + O2 = gibberellin A8 + succinate + CO2</text>
        <dbReference type="Rhea" id="RHEA:15005"/>
        <dbReference type="ChEBI" id="CHEBI:15379"/>
        <dbReference type="ChEBI" id="CHEBI:16526"/>
        <dbReference type="ChEBI" id="CHEBI:16810"/>
        <dbReference type="ChEBI" id="CHEBI:30031"/>
        <dbReference type="ChEBI" id="CHEBI:58524"/>
        <dbReference type="ChEBI" id="CHEBI:58594"/>
        <dbReference type="EC" id="1.14.11.13"/>
    </reaction>
</comment>
<dbReference type="AlphaFoldDB" id="A0AAV1BWP3"/>
<dbReference type="Pfam" id="PF03171">
    <property type="entry name" value="2OG-FeII_Oxy"/>
    <property type="match status" value="1"/>
</dbReference>
<evidence type="ECO:0000256" key="3">
    <source>
        <dbReference type="ARBA" id="ARBA00023002"/>
    </source>
</evidence>
<dbReference type="PANTHER" id="PTHR47990">
    <property type="entry name" value="2-OXOGLUTARATE (2OG) AND FE(II)-DEPENDENT OXYGENASE SUPERFAMILY PROTEIN-RELATED"/>
    <property type="match status" value="1"/>
</dbReference>
<dbReference type="PRINTS" id="PR00682">
    <property type="entry name" value="IPNSYNTHASE"/>
</dbReference>
<dbReference type="InterPro" id="IPR026992">
    <property type="entry name" value="DIOX_N"/>
</dbReference>
<dbReference type="PROSITE" id="PS51471">
    <property type="entry name" value="FE2OG_OXY"/>
    <property type="match status" value="1"/>
</dbReference>
<evidence type="ECO:0000259" key="9">
    <source>
        <dbReference type="PROSITE" id="PS51471"/>
    </source>
</evidence>
<sequence>MLMRMMEEVSSSQVDPPFLKTYNKLFDNLNETASGAAGQKLIRDAELFSLEQWELPLIDLEKLNKGESQRAKCKDEIAKASKEWGFFQVINHGIPREILEKMRSEQIKAFRRPFHEKVESNDEDSILAESYKWGTPSATCLDQLSWSEAYHVPLSSISASDESDHHYGGDGLRSTMKNCGKAMSELAHKLAEILAENLGHKSTFFRQTCLPSTCYLRMNRYPPCPISPHVSGLMPHTDSDFITVLHQDQIGGLQLVKDGKWIAVKPNPDALIINIGDLFQAWSNGVYKSVEHRVVTNMLNERFSLAFFLCPSYETVIKSCVDPAVYRRFSFKEYRDQVQDDVKKFGHKVGLPRFLAV</sequence>
<feature type="domain" description="Fe2OG dioxygenase" evidence="9">
    <location>
        <begin position="212"/>
        <end position="311"/>
    </location>
</feature>
<keyword evidence="1 8" id="KW-0479">Metal-binding</keyword>
<accession>A0AAV1BWP3</accession>
<dbReference type="SUPFAM" id="SSF51197">
    <property type="entry name" value="Clavaminate synthase-like"/>
    <property type="match status" value="1"/>
</dbReference>
<keyword evidence="3 8" id="KW-0560">Oxidoreductase</keyword>